<accession>A0ACD5ANG8</accession>
<keyword evidence="2" id="KW-1185">Reference proteome</keyword>
<proteinExistence type="predicted"/>
<evidence type="ECO:0000313" key="2">
    <source>
        <dbReference type="Proteomes" id="UP001432251"/>
    </source>
</evidence>
<dbReference type="Proteomes" id="UP001432251">
    <property type="component" value="Chromosome"/>
</dbReference>
<organism evidence="1 2">
    <name type="scientific">Streptomyces citrinus</name>
    <dbReference type="NCBI Taxonomy" id="3118173"/>
    <lineage>
        <taxon>Bacteria</taxon>
        <taxon>Bacillati</taxon>
        <taxon>Actinomycetota</taxon>
        <taxon>Actinomycetes</taxon>
        <taxon>Kitasatosporales</taxon>
        <taxon>Streptomycetaceae</taxon>
        <taxon>Streptomyces</taxon>
    </lineage>
</organism>
<sequence length="584" mass="62827">MTAPPEGNQLSYVPSPAPPARPAVRFGRRAPWRTLTVVLPACWILIAGWNHRWIGDDGLIYTRVVRQILAGNGPVFNVDERVETSTGTLWQWLVAAATLPTGKDPATVAVWLGLVLCTAGFVLALLGTLGLYGRPTRVVPLGVVALLPVQATWDYATSGLETGLAFCWLGATWWALVHTGRSGRHLVPVAVLLGLGPLVRPDLSLVTALYAVVLYALVRPAPRRALTALVAGLALPVGYEIFRAGYYGILVPLPAVTKEASWTLWDRGLFYLADFVAPYQLWLPLALLAALSVPVAAALGDASDGRRTLVIASAPVVAGLASALFVTKVGGDFMHGRMLLPGLFLVLLPVFLVPLTRIAASALAALTVWAGACLLLWRPPHTNDDGSHFVVDEHTGYVNVTDQDHPVTQSAHAARTFLFAREARRLTAAGERVVLIETSYDRKVEALPLSARRHPAIRFAGVEARLGHAGVAIPLTESATDSLSLANPVGAHTHPVVFRKAGHEKPINRAWVIADYTDPSPADSPAVRAARHAMTCGPIAELRDSARSPLTASRFWHNLIGSWERTRLRIPADPAAAERQFCVK</sequence>
<protein>
    <submittedName>
        <fullName evidence="1">Uncharacterized protein</fullName>
    </submittedName>
</protein>
<reference evidence="1" key="1">
    <citation type="journal article" date="2025" name="Int. J. Syst. Evol. Microbiol.">
        <title>Streptomyces citrinus sp. nov., with yellow diffusible pigment.</title>
        <authorList>
            <person name="He Y."/>
            <person name="Yang E."/>
            <person name="Xu J."/>
            <person name="Sun Y."/>
            <person name="Sun L."/>
        </authorList>
    </citation>
    <scope>NUCLEOTIDE SEQUENCE</scope>
    <source>
        <strain evidence="1">Q6</strain>
    </source>
</reference>
<evidence type="ECO:0000313" key="1">
    <source>
        <dbReference type="EMBL" id="WWQ68762.1"/>
    </source>
</evidence>
<gene>
    <name evidence="1" type="ORF">V2W30_39125</name>
</gene>
<dbReference type="EMBL" id="CP146022">
    <property type="protein sequence ID" value="WWQ68762.1"/>
    <property type="molecule type" value="Genomic_DNA"/>
</dbReference>
<name>A0ACD5ANG8_9ACTN</name>